<dbReference type="GO" id="GO:0015768">
    <property type="term" value="P:maltose transport"/>
    <property type="evidence" value="ECO:0007669"/>
    <property type="project" value="TreeGrafter"/>
</dbReference>
<keyword evidence="2" id="KW-0813">Transport</keyword>
<dbReference type="GO" id="GO:0055052">
    <property type="term" value="C:ATP-binding cassette (ABC) transporter complex, substrate-binding subunit-containing"/>
    <property type="evidence" value="ECO:0007669"/>
    <property type="project" value="TreeGrafter"/>
</dbReference>
<dbReference type="PANTHER" id="PTHR30061:SF50">
    <property type="entry name" value="MALTOSE_MALTODEXTRIN-BINDING PERIPLASMIC PROTEIN"/>
    <property type="match status" value="1"/>
</dbReference>
<evidence type="ECO:0000256" key="2">
    <source>
        <dbReference type="ARBA" id="ARBA00022448"/>
    </source>
</evidence>
<evidence type="ECO:0000256" key="1">
    <source>
        <dbReference type="ARBA" id="ARBA00008520"/>
    </source>
</evidence>
<protein>
    <submittedName>
        <fullName evidence="5">Carbohydrate ABC transporter substrate-binding protein</fullName>
    </submittedName>
</protein>
<feature type="chain" id="PRO_5039540591" evidence="4">
    <location>
        <begin position="24"/>
        <end position="417"/>
    </location>
</feature>
<proteinExistence type="inferred from homology"/>
<feature type="signal peptide" evidence="4">
    <location>
        <begin position="1"/>
        <end position="23"/>
    </location>
</feature>
<organism evidence="5 6">
    <name type="scientific">Paenibacillus lemnae</name>
    <dbReference type="NCBI Taxonomy" id="1330551"/>
    <lineage>
        <taxon>Bacteria</taxon>
        <taxon>Bacillati</taxon>
        <taxon>Bacillota</taxon>
        <taxon>Bacilli</taxon>
        <taxon>Bacillales</taxon>
        <taxon>Paenibacillaceae</taxon>
        <taxon>Paenibacillus</taxon>
    </lineage>
</organism>
<dbReference type="Gene3D" id="3.40.190.10">
    <property type="entry name" value="Periplasmic binding protein-like II"/>
    <property type="match status" value="1"/>
</dbReference>
<gene>
    <name evidence="5" type="ORF">HII30_03220</name>
</gene>
<dbReference type="EMBL" id="JABBPN010000002">
    <property type="protein sequence ID" value="NMO94799.1"/>
    <property type="molecule type" value="Genomic_DNA"/>
</dbReference>
<sequence>MRRKNYGLLFAILLLSLTSLSPSFDVTPKVGRDLPGEIPLPPDQTPDVSRRDLGPITVGVTMNKVELAHLIKLNEQFMQKTGTVVHIIEMENIAGNNEDFMRRMQLGEGPDVILADSHWIKPFAIKGLLLPVEAAPSVIPESQLPAGLLSSMQWNGFQWGVPLDVDPYITVQRAKEPAAEPLGESVQTSDPEVISGFSIDPKDPYAFAAAVYAAGGNPEMPGQEESAALDLQQFYTQLQLEDDEAYRRRMNAEDRSDMASTRISSSSSLNRDWPEGYEITLPDPKMSSYKPVIHTRSFALTGNREQSLLALSWISDMTAGARDPLWTNITGRYPVMSGTDLNKDSAIIQLAEPSALAQLEQYLVQSSAAELNFGRADGFADYTKITLLLLNGEISLQEFTALATDESGKQEEAAAAP</sequence>
<evidence type="ECO:0000256" key="4">
    <source>
        <dbReference type="SAM" id="SignalP"/>
    </source>
</evidence>
<keyword evidence="6" id="KW-1185">Reference proteome</keyword>
<dbReference type="PANTHER" id="PTHR30061">
    <property type="entry name" value="MALTOSE-BINDING PERIPLASMIC PROTEIN"/>
    <property type="match status" value="1"/>
</dbReference>
<dbReference type="GO" id="GO:0042956">
    <property type="term" value="P:maltodextrin transmembrane transport"/>
    <property type="evidence" value="ECO:0007669"/>
    <property type="project" value="TreeGrafter"/>
</dbReference>
<name>A0A848M3I0_PAELE</name>
<dbReference type="AlphaFoldDB" id="A0A848M3I0"/>
<evidence type="ECO:0000313" key="6">
    <source>
        <dbReference type="Proteomes" id="UP000565468"/>
    </source>
</evidence>
<comment type="caution">
    <text evidence="5">The sequence shown here is derived from an EMBL/GenBank/DDBJ whole genome shotgun (WGS) entry which is preliminary data.</text>
</comment>
<comment type="similarity">
    <text evidence="1">Belongs to the bacterial solute-binding protein 1 family.</text>
</comment>
<accession>A0A848M3I0</accession>
<dbReference type="Proteomes" id="UP000565468">
    <property type="component" value="Unassembled WGS sequence"/>
</dbReference>
<keyword evidence="3 4" id="KW-0732">Signal</keyword>
<dbReference type="GO" id="GO:1901982">
    <property type="term" value="F:maltose binding"/>
    <property type="evidence" value="ECO:0007669"/>
    <property type="project" value="TreeGrafter"/>
</dbReference>
<evidence type="ECO:0000313" key="5">
    <source>
        <dbReference type="EMBL" id="NMO94799.1"/>
    </source>
</evidence>
<reference evidence="5 6" key="1">
    <citation type="submission" date="2020-04" db="EMBL/GenBank/DDBJ databases">
        <title>Paenibacillus algicola sp. nov., a novel marine bacterium producing alginate lyase.</title>
        <authorList>
            <person name="Huang H."/>
        </authorList>
    </citation>
    <scope>NUCLEOTIDE SEQUENCE [LARGE SCALE GENOMIC DNA]</scope>
    <source>
        <strain evidence="5 6">L7-75</strain>
    </source>
</reference>
<dbReference type="SUPFAM" id="SSF53850">
    <property type="entry name" value="Periplasmic binding protein-like II"/>
    <property type="match status" value="1"/>
</dbReference>
<evidence type="ECO:0000256" key="3">
    <source>
        <dbReference type="ARBA" id="ARBA00022729"/>
    </source>
</evidence>
<dbReference type="RefSeq" id="WP_169503491.1">
    <property type="nucleotide sequence ID" value="NZ_JABBPN010000002.1"/>
</dbReference>